<dbReference type="Gene3D" id="2.30.38.10">
    <property type="entry name" value="Luciferase, Domain 3"/>
    <property type="match status" value="1"/>
</dbReference>
<gene>
    <name evidence="6" type="ORF">FHR38_006229</name>
</gene>
<dbReference type="FunFam" id="1.10.1200.10:FF:000005">
    <property type="entry name" value="Nonribosomal peptide synthetase 1"/>
    <property type="match status" value="1"/>
</dbReference>
<dbReference type="CDD" id="cd05930">
    <property type="entry name" value="A_NRPS"/>
    <property type="match status" value="1"/>
</dbReference>
<accession>A0A7W7SX17</accession>
<dbReference type="NCBIfam" id="TIGR01733">
    <property type="entry name" value="AA-adenyl-dom"/>
    <property type="match status" value="1"/>
</dbReference>
<dbReference type="Pfam" id="PF13193">
    <property type="entry name" value="AMP-binding_C"/>
    <property type="match status" value="1"/>
</dbReference>
<keyword evidence="4" id="KW-0597">Phosphoprotein</keyword>
<dbReference type="FunFam" id="3.30.300.30:FF:000010">
    <property type="entry name" value="Enterobactin synthetase component F"/>
    <property type="match status" value="1"/>
</dbReference>
<dbReference type="AlphaFoldDB" id="A0A7W7SX17"/>
<dbReference type="InterPro" id="IPR001242">
    <property type="entry name" value="Condensation_dom"/>
</dbReference>
<dbReference type="InterPro" id="IPR045851">
    <property type="entry name" value="AMP-bd_C_sf"/>
</dbReference>
<dbReference type="GO" id="GO:0009239">
    <property type="term" value="P:enterobactin biosynthetic process"/>
    <property type="evidence" value="ECO:0007669"/>
    <property type="project" value="TreeGrafter"/>
</dbReference>
<dbReference type="InterPro" id="IPR025110">
    <property type="entry name" value="AMP-bd_C"/>
</dbReference>
<evidence type="ECO:0000313" key="7">
    <source>
        <dbReference type="Proteomes" id="UP000578819"/>
    </source>
</evidence>
<feature type="domain" description="Carrier" evidence="5">
    <location>
        <begin position="958"/>
        <end position="1033"/>
    </location>
</feature>
<reference evidence="6 7" key="1">
    <citation type="submission" date="2020-08" db="EMBL/GenBank/DDBJ databases">
        <title>Sequencing the genomes of 1000 actinobacteria strains.</title>
        <authorList>
            <person name="Klenk H.-P."/>
        </authorList>
    </citation>
    <scope>NUCLEOTIDE SEQUENCE [LARGE SCALE GENOMIC DNA]</scope>
    <source>
        <strain evidence="6 7">DSM 45886</strain>
    </source>
</reference>
<dbReference type="InterPro" id="IPR036736">
    <property type="entry name" value="ACP-like_sf"/>
</dbReference>
<dbReference type="CDD" id="cd19531">
    <property type="entry name" value="LCL_NRPS-like"/>
    <property type="match status" value="1"/>
</dbReference>
<dbReference type="Gene3D" id="3.30.559.30">
    <property type="entry name" value="Nonribosomal peptide synthetase, condensation domain"/>
    <property type="match status" value="1"/>
</dbReference>
<dbReference type="FunFam" id="3.40.50.980:FF:000001">
    <property type="entry name" value="Non-ribosomal peptide synthetase"/>
    <property type="match status" value="1"/>
</dbReference>
<protein>
    <submittedName>
        <fullName evidence="6">Amino acid adenylation domain-containing protein</fullName>
    </submittedName>
</protein>
<evidence type="ECO:0000256" key="2">
    <source>
        <dbReference type="ARBA" id="ARBA00006432"/>
    </source>
</evidence>
<proteinExistence type="inferred from homology"/>
<dbReference type="GO" id="GO:0043041">
    <property type="term" value="P:amino acid activation for nonribosomal peptide biosynthetic process"/>
    <property type="evidence" value="ECO:0007669"/>
    <property type="project" value="TreeGrafter"/>
</dbReference>
<dbReference type="GO" id="GO:0008610">
    <property type="term" value="P:lipid biosynthetic process"/>
    <property type="evidence" value="ECO:0007669"/>
    <property type="project" value="UniProtKB-ARBA"/>
</dbReference>
<evidence type="ECO:0000256" key="4">
    <source>
        <dbReference type="ARBA" id="ARBA00022553"/>
    </source>
</evidence>
<comment type="caution">
    <text evidence="6">The sequence shown here is derived from an EMBL/GenBank/DDBJ whole genome shotgun (WGS) entry which is preliminary data.</text>
</comment>
<dbReference type="PANTHER" id="PTHR45527:SF1">
    <property type="entry name" value="FATTY ACID SYNTHASE"/>
    <property type="match status" value="1"/>
</dbReference>
<dbReference type="GO" id="GO:0005829">
    <property type="term" value="C:cytosol"/>
    <property type="evidence" value="ECO:0007669"/>
    <property type="project" value="TreeGrafter"/>
</dbReference>
<dbReference type="InterPro" id="IPR009081">
    <property type="entry name" value="PP-bd_ACP"/>
</dbReference>
<dbReference type="PANTHER" id="PTHR45527">
    <property type="entry name" value="NONRIBOSOMAL PEPTIDE SYNTHETASE"/>
    <property type="match status" value="1"/>
</dbReference>
<name>A0A7W7SX17_9ACTN</name>
<comment type="similarity">
    <text evidence="2">Belongs to the ATP-dependent AMP-binding enzyme family.</text>
</comment>
<dbReference type="SUPFAM" id="SSF47336">
    <property type="entry name" value="ACP-like"/>
    <property type="match status" value="1"/>
</dbReference>
<dbReference type="Pfam" id="PF00668">
    <property type="entry name" value="Condensation"/>
    <property type="match status" value="1"/>
</dbReference>
<dbReference type="Pfam" id="PF00550">
    <property type="entry name" value="PP-binding"/>
    <property type="match status" value="1"/>
</dbReference>
<comment type="cofactor">
    <cofactor evidence="1">
        <name>pantetheine 4'-phosphate</name>
        <dbReference type="ChEBI" id="CHEBI:47942"/>
    </cofactor>
</comment>
<keyword evidence="3" id="KW-0596">Phosphopantetheine</keyword>
<dbReference type="Gene3D" id="3.30.300.30">
    <property type="match status" value="1"/>
</dbReference>
<dbReference type="Gene3D" id="3.40.50.980">
    <property type="match status" value="2"/>
</dbReference>
<dbReference type="InterPro" id="IPR023213">
    <property type="entry name" value="CAT-like_dom_sf"/>
</dbReference>
<dbReference type="GO" id="GO:0047527">
    <property type="term" value="F:2,3-dihydroxybenzoate-serine ligase activity"/>
    <property type="evidence" value="ECO:0007669"/>
    <property type="project" value="TreeGrafter"/>
</dbReference>
<dbReference type="PROSITE" id="PS00455">
    <property type="entry name" value="AMP_BINDING"/>
    <property type="match status" value="1"/>
</dbReference>
<dbReference type="GO" id="GO:0031177">
    <property type="term" value="F:phosphopantetheine binding"/>
    <property type="evidence" value="ECO:0007669"/>
    <property type="project" value="TreeGrafter"/>
</dbReference>
<dbReference type="InterPro" id="IPR029058">
    <property type="entry name" value="AB_hydrolase_fold"/>
</dbReference>
<evidence type="ECO:0000259" key="5">
    <source>
        <dbReference type="PROSITE" id="PS50075"/>
    </source>
</evidence>
<dbReference type="RefSeq" id="WP_184538742.1">
    <property type="nucleotide sequence ID" value="NZ_JACHJW010000001.1"/>
</dbReference>
<sequence length="1057" mass="112708">MTQAPREWTFPASGAQERVWIANQLDLESPVYNVPAFWKSPVGLTSAQITEMINQVVARHEALRTHLRTADGALVQVVQAAEPFELPITDVGDLTGQQRLDRVNGIGAELARQPIPLDQAPLWRGRLLRYADTEWVLAFVVHHAVFDSRSLMILTEELNLLAEAALAGTTARLPELSIQYADFSVWQHDQFAGAELDKQLTFWQDRLGDAPPVTALPLDRPRPAQLGFAGDEVRFELPAGLLDRVAEVGRSAAATPFMVLLTAYAALLSRLAASDDVVVGISTAGRDRPELDTLIGMFVNPLPLRCDVSSDPTGDELLLRVRDGLLEAMEYGQTPFQRVVEAVAPQRDPSVQPIFQVAFNYIPDSGIEPVALGTTKDDLAFDITTDTSRLLYRTDLFDRSTAEAIVRRYLRLLEALVADTTLRVSQLPLLDAVEQEVVLRTWNDTARETVETTLVAVIEEQVRRDPERTALVCAGETLSYAQLNARANRLARVLIGRGAGPESLVALAVPRSVELVVAILAVLKSGAAYVPVDTAYPAERIAFLLADAAPTLVLAAPETAQLVPADALVLGTAGDGTAVDGTDVDGVDADVTDADLTDAERIAPLHAANPAYVIYTSGSTGRPKGVVVEHRSVVAYLVWARQAYPGLAGAALLHSPVSFDLTVTGLLGPLTAGGSVRLAAIDDAAARVGGRPTFLKATPGHLPLLDGELSPTGDLVLGGEALASEALAAWRAANPDTTVTNEYGPTEATVGCVAARIAPGEQLPGGQVSIGSPVWNTEVYLLDAALQPVPPGVPGELYVAGDQVARGYLRRPAFTAERFLPCPFGAPGRRMYATGDVARWRTDGTIDYLGRSDHQVKIRGMRVELGEIESALLAHPEVTEAVVVVRADDLGESTLVGYVVATVGEAELAADLARTLPAHMVPTAFIPLDALPLTPNGKLDRAALPEPAAAAASVGHVAPRTDAERLVADIFSDILQVEQVGAEDDFFALGGNSLRGMRAMARIRAEVDVDLPMRSLFTYPVVADLAAQIEQSIAAELDDLSEAEVAALLAAQEGSSA</sequence>
<evidence type="ECO:0000256" key="3">
    <source>
        <dbReference type="ARBA" id="ARBA00022450"/>
    </source>
</evidence>
<evidence type="ECO:0000313" key="6">
    <source>
        <dbReference type="EMBL" id="MBB4962496.1"/>
    </source>
</evidence>
<dbReference type="SUPFAM" id="SSF56801">
    <property type="entry name" value="Acetyl-CoA synthetase-like"/>
    <property type="match status" value="1"/>
</dbReference>
<dbReference type="Gene3D" id="3.30.559.10">
    <property type="entry name" value="Chloramphenicol acetyltransferase-like domain"/>
    <property type="match status" value="1"/>
</dbReference>
<dbReference type="Proteomes" id="UP000578819">
    <property type="component" value="Unassembled WGS sequence"/>
</dbReference>
<dbReference type="FunFam" id="2.30.38.10:FF:000001">
    <property type="entry name" value="Non-ribosomal peptide synthetase PvdI"/>
    <property type="match status" value="1"/>
</dbReference>
<dbReference type="InterPro" id="IPR010071">
    <property type="entry name" value="AA_adenyl_dom"/>
</dbReference>
<dbReference type="SUPFAM" id="SSF52777">
    <property type="entry name" value="CoA-dependent acyltransferases"/>
    <property type="match status" value="2"/>
</dbReference>
<dbReference type="EMBL" id="JACHJW010000001">
    <property type="protein sequence ID" value="MBB4962496.1"/>
    <property type="molecule type" value="Genomic_DNA"/>
</dbReference>
<dbReference type="PROSITE" id="PS50075">
    <property type="entry name" value="CARRIER"/>
    <property type="match status" value="1"/>
</dbReference>
<organism evidence="6 7">
    <name type="scientific">Micromonospora polyrhachis</name>
    <dbReference type="NCBI Taxonomy" id="1282883"/>
    <lineage>
        <taxon>Bacteria</taxon>
        <taxon>Bacillati</taxon>
        <taxon>Actinomycetota</taxon>
        <taxon>Actinomycetes</taxon>
        <taxon>Micromonosporales</taxon>
        <taxon>Micromonosporaceae</taxon>
        <taxon>Micromonospora</taxon>
    </lineage>
</organism>
<dbReference type="Pfam" id="PF00501">
    <property type="entry name" value="AMP-binding"/>
    <property type="match status" value="1"/>
</dbReference>
<dbReference type="Gene3D" id="3.40.50.1820">
    <property type="entry name" value="alpha/beta hydrolase"/>
    <property type="match status" value="1"/>
</dbReference>
<dbReference type="GO" id="GO:0009366">
    <property type="term" value="C:enterobactin synthetase complex"/>
    <property type="evidence" value="ECO:0007669"/>
    <property type="project" value="TreeGrafter"/>
</dbReference>
<keyword evidence="7" id="KW-1185">Reference proteome</keyword>
<dbReference type="InterPro" id="IPR000873">
    <property type="entry name" value="AMP-dep_synth/lig_dom"/>
</dbReference>
<dbReference type="InterPro" id="IPR020845">
    <property type="entry name" value="AMP-binding_CS"/>
</dbReference>
<evidence type="ECO:0000256" key="1">
    <source>
        <dbReference type="ARBA" id="ARBA00001957"/>
    </source>
</evidence>